<dbReference type="SUPFAM" id="SSF117281">
    <property type="entry name" value="Kelch motif"/>
    <property type="match status" value="1"/>
</dbReference>
<feature type="signal peptide" evidence="4">
    <location>
        <begin position="1"/>
        <end position="35"/>
    </location>
</feature>
<dbReference type="OrthoDB" id="432528at2759"/>
<evidence type="ECO:0000256" key="4">
    <source>
        <dbReference type="SAM" id="SignalP"/>
    </source>
</evidence>
<feature type="region of interest" description="Disordered" evidence="3">
    <location>
        <begin position="1101"/>
        <end position="1135"/>
    </location>
</feature>
<keyword evidence="1" id="KW-0880">Kelch repeat</keyword>
<name>A0A5C3EQK1_9BASI</name>
<evidence type="ECO:0000313" key="5">
    <source>
        <dbReference type="EMBL" id="SPO32712.1"/>
    </source>
</evidence>
<dbReference type="PANTHER" id="PTHR46093:SF18">
    <property type="entry name" value="FIBRONECTIN TYPE-III DOMAIN-CONTAINING PROTEIN"/>
    <property type="match status" value="1"/>
</dbReference>
<keyword evidence="4" id="KW-0732">Signal</keyword>
<feature type="compositionally biased region" description="Low complexity" evidence="3">
    <location>
        <begin position="387"/>
        <end position="462"/>
    </location>
</feature>
<dbReference type="Proteomes" id="UP000324022">
    <property type="component" value="Unassembled WGS sequence"/>
</dbReference>
<feature type="chain" id="PRO_5022683034" description="Galactose oxidase" evidence="4">
    <location>
        <begin position="36"/>
        <end position="1167"/>
    </location>
</feature>
<proteinExistence type="predicted"/>
<dbReference type="AlphaFoldDB" id="A0A5C3EQK1"/>
<feature type="compositionally biased region" description="Polar residues" evidence="3">
    <location>
        <begin position="463"/>
        <end position="479"/>
    </location>
</feature>
<reference evidence="5 6" key="1">
    <citation type="submission" date="2018-03" db="EMBL/GenBank/DDBJ databases">
        <authorList>
            <person name="Guldener U."/>
        </authorList>
    </citation>
    <scope>NUCLEOTIDE SEQUENCE [LARGE SCALE GENOMIC DNA]</scope>
    <source>
        <strain evidence="5 6">NBRC100155</strain>
    </source>
</reference>
<accession>A0A5C3EQK1</accession>
<protein>
    <recommendedName>
        <fullName evidence="7">Galactose oxidase</fullName>
    </recommendedName>
</protein>
<dbReference type="Gene3D" id="2.120.10.80">
    <property type="entry name" value="Kelch-type beta propeller"/>
    <property type="match status" value="2"/>
</dbReference>
<feature type="compositionally biased region" description="Polar residues" evidence="3">
    <location>
        <begin position="871"/>
        <end position="886"/>
    </location>
</feature>
<dbReference type="PANTHER" id="PTHR46093">
    <property type="entry name" value="ACYL-COA-BINDING DOMAIN-CONTAINING PROTEIN 5"/>
    <property type="match status" value="1"/>
</dbReference>
<gene>
    <name evidence="5" type="ORF">UTRI_05786_B</name>
</gene>
<feature type="compositionally biased region" description="Polar residues" evidence="3">
    <location>
        <begin position="753"/>
        <end position="773"/>
    </location>
</feature>
<feature type="compositionally biased region" description="Polar residues" evidence="3">
    <location>
        <begin position="983"/>
        <end position="996"/>
    </location>
</feature>
<feature type="compositionally biased region" description="Low complexity" evidence="3">
    <location>
        <begin position="1126"/>
        <end position="1135"/>
    </location>
</feature>
<dbReference type="EMBL" id="OOIN01000048">
    <property type="protein sequence ID" value="SPO32712.1"/>
    <property type="molecule type" value="Genomic_DNA"/>
</dbReference>
<feature type="compositionally biased region" description="Low complexity" evidence="3">
    <location>
        <begin position="899"/>
        <end position="916"/>
    </location>
</feature>
<keyword evidence="2" id="KW-0677">Repeat</keyword>
<keyword evidence="6" id="KW-1185">Reference proteome</keyword>
<evidence type="ECO:0000256" key="2">
    <source>
        <dbReference type="ARBA" id="ARBA00022737"/>
    </source>
</evidence>
<feature type="region of interest" description="Disordered" evidence="3">
    <location>
        <begin position="571"/>
        <end position="590"/>
    </location>
</feature>
<feature type="compositionally biased region" description="Low complexity" evidence="3">
    <location>
        <begin position="1005"/>
        <end position="1017"/>
    </location>
</feature>
<evidence type="ECO:0000256" key="3">
    <source>
        <dbReference type="SAM" id="MobiDB-lite"/>
    </source>
</evidence>
<feature type="region of interest" description="Disordered" evidence="3">
    <location>
        <begin position="387"/>
        <end position="482"/>
    </location>
</feature>
<feature type="region of interest" description="Disordered" evidence="3">
    <location>
        <begin position="862"/>
        <end position="1025"/>
    </location>
</feature>
<dbReference type="InterPro" id="IPR015915">
    <property type="entry name" value="Kelch-typ_b-propeller"/>
</dbReference>
<evidence type="ECO:0008006" key="7">
    <source>
        <dbReference type="Google" id="ProtNLM"/>
    </source>
</evidence>
<organism evidence="5 6">
    <name type="scientific">Ustilago trichophora</name>
    <dbReference type="NCBI Taxonomy" id="86804"/>
    <lineage>
        <taxon>Eukaryota</taxon>
        <taxon>Fungi</taxon>
        <taxon>Dikarya</taxon>
        <taxon>Basidiomycota</taxon>
        <taxon>Ustilaginomycotina</taxon>
        <taxon>Ustilaginomycetes</taxon>
        <taxon>Ustilaginales</taxon>
        <taxon>Ustilaginaceae</taxon>
        <taxon>Ustilago</taxon>
    </lineage>
</organism>
<sequence length="1167" mass="123271">MVAVLSSTSASRPSSSMRINPLFALVLPLISAVSAQTAAVDSISPRWGQASALIGPLFVVQGGKTQGTTGGGYTYSSAPSDARMYALDLSSGFSLSSPPWQAVSIQDDALSAPAVSFHTISPLNSTSLLLFGGDGSPTVPVQTGNDSAYIVNLGGSASNRTVTYAPVPTSWTQPMRRIYHTSETNGQGSVYIVGGERADGSGILLDQQWSIDTTASSPSFQLVPASPPGSLAGSTSTLLSDGTLLLLGGVDASGQLQSMQNLYAYSTKSKTWSQTTTTASQNFSSRAPAFPAPRRDHVAVSLPNQRVFIQGGASADLSTVFSDAWILDWSVNPPVWTLLDSTGGPGARFGHSAVAYGREVLISFGWAGGNAAPTGVHVFDASTLTASTSTQGSWSGGSWSATTYTPDPQVSYPTTPSSGSSSGSSSHGNGSSSSSGGSSSTPTDPNSSSNSQSTPSPSFPTGNTADNGSANTNDSSSSDGAKAGAAVGAILGAGLVVGAGYAAYRRRSLNNYRRYGNGSVGFLGFGGRRGADDDDYLMEKGFMQSEYDRPYHRTDGGGAPLTGGIAFGRKRGRSEGSPWTAGNVGHAMEGSGPHFRERIAILAGRRKGDTQVGPRFDMLADEGDGNSLFRPMRHADSLQHLYDNAAEDEDEEAQSPVWHDRHLREHSYAHIGAEEDLSSGDLGQHLHNNQDTIEHEDIYTSPFEDRPELPHTRRNIFLTTASSGYGQLADREHDTYSEEHEHERDDEEEEPSSGPSVQSHSTTTKSDALSSSKSYDRGIVSFSDASHSRRSQMKRSPTWWDRFMGTSTYLERTNSTLPIRDPTEPPPPVSELQAIAESPRNPFSDPFSDDVVDAVVDELGRTTEGYHGQDRSLSSIGSARTGASSHFESRLRGMDVIQRVRTGSSRRTQSTRSGRTAASGSDTGSEPALSRGPTLLRPRNVASTEALEETPGSVVWQPEDWLPSSSGNHYPGLEEVTEETGEDLSTSIYSTKSNADLSPHLPQPNSNRSNIRRSNVSETPSITPLTTKRARLNPVMISPLFPSSTAVASCTTVIGGSVRDKVKAFESHSSSPASAFDSTHAGVGVGISAWSASLSSAKSTKTLSSTSGGVSTTDDTVPTQDLVERTTSSASTSATMRKKAYYTHGLVPKPQLFVANPDHKHANSTDS</sequence>
<feature type="compositionally biased region" description="Basic and acidic residues" evidence="3">
    <location>
        <begin position="729"/>
        <end position="743"/>
    </location>
</feature>
<feature type="compositionally biased region" description="Low complexity" evidence="3">
    <location>
        <begin position="1101"/>
        <end position="1117"/>
    </location>
</feature>
<evidence type="ECO:0000256" key="1">
    <source>
        <dbReference type="ARBA" id="ARBA00022441"/>
    </source>
</evidence>
<feature type="region of interest" description="Disordered" evidence="3">
    <location>
        <begin position="719"/>
        <end position="774"/>
    </location>
</feature>
<evidence type="ECO:0000313" key="6">
    <source>
        <dbReference type="Proteomes" id="UP000324022"/>
    </source>
</evidence>